<dbReference type="InParanoid" id="A0A1J7IPE2"/>
<dbReference type="AlphaFoldDB" id="A0A1J7IPE2"/>
<dbReference type="GO" id="GO:0008757">
    <property type="term" value="F:S-adenosylmethionine-dependent methyltransferase activity"/>
    <property type="evidence" value="ECO:0007669"/>
    <property type="project" value="UniProtKB-ARBA"/>
</dbReference>
<dbReference type="InterPro" id="IPR029063">
    <property type="entry name" value="SAM-dependent_MTases_sf"/>
</dbReference>
<evidence type="ECO:0000313" key="2">
    <source>
        <dbReference type="Proteomes" id="UP000182658"/>
    </source>
</evidence>
<dbReference type="Proteomes" id="UP000182658">
    <property type="component" value="Unassembled WGS sequence"/>
</dbReference>
<evidence type="ECO:0000313" key="1">
    <source>
        <dbReference type="EMBL" id="OIW29487.1"/>
    </source>
</evidence>
<gene>
    <name evidence="1" type="ORF">CONLIGDRAFT_576711</name>
</gene>
<dbReference type="PANTHER" id="PTHR14614">
    <property type="entry name" value="HEPATOCELLULAR CARCINOMA-ASSOCIATED ANTIGEN"/>
    <property type="match status" value="1"/>
</dbReference>
<proteinExistence type="predicted"/>
<accession>A0A1J7IPE2</accession>
<evidence type="ECO:0008006" key="3">
    <source>
        <dbReference type="Google" id="ProtNLM"/>
    </source>
</evidence>
<dbReference type="InterPro" id="IPR019410">
    <property type="entry name" value="Methyltransf_16"/>
</dbReference>
<sequence length="301" mass="33581">MALTSRVALTGPPADDPEDFLADTLGVVFPDDIMNMHGDHEHGLLYTSPHLPNPLHISLADPQGEVDRHLFSHYLWNSSLQLAELIEAGTLGPPLTPIKRGCRPLSAFSVKGLTTLELGAGTALPSLMSSLLGAAAVQVTDYPSLATLSNLRRVVKRNSVPANSPLGTVSPISVEGHQWGDLASPFALENRAKFDRVFVCDCLWMPWQHDNLRKSVAWFLKEGAESRVWVVAGFHTGRQKMKGFFDPEELRGEGLETERIWEMDCNGVERDWAWDRGREDENVRKRWLVVAILKRVTDEKR</sequence>
<protein>
    <recommendedName>
        <fullName evidence="3">Nicotinamide N-methyltransferase</fullName>
    </recommendedName>
</protein>
<keyword evidence="2" id="KW-1185">Reference proteome</keyword>
<organism evidence="1 2">
    <name type="scientific">Coniochaeta ligniaria NRRL 30616</name>
    <dbReference type="NCBI Taxonomy" id="1408157"/>
    <lineage>
        <taxon>Eukaryota</taxon>
        <taxon>Fungi</taxon>
        <taxon>Dikarya</taxon>
        <taxon>Ascomycota</taxon>
        <taxon>Pezizomycotina</taxon>
        <taxon>Sordariomycetes</taxon>
        <taxon>Sordariomycetidae</taxon>
        <taxon>Coniochaetales</taxon>
        <taxon>Coniochaetaceae</taxon>
        <taxon>Coniochaeta</taxon>
    </lineage>
</organism>
<dbReference type="SUPFAM" id="SSF53335">
    <property type="entry name" value="S-adenosyl-L-methionine-dependent methyltransferases"/>
    <property type="match status" value="1"/>
</dbReference>
<dbReference type="PANTHER" id="PTHR14614:SF104">
    <property type="entry name" value="N-METHYLTRANSFERASE, PUTATIVE (AFU_ORTHOLOGUE AFUA_1G17750)-RELATED"/>
    <property type="match status" value="1"/>
</dbReference>
<dbReference type="GO" id="GO:0005737">
    <property type="term" value="C:cytoplasm"/>
    <property type="evidence" value="ECO:0007669"/>
    <property type="project" value="TreeGrafter"/>
</dbReference>
<dbReference type="EMBL" id="KV875097">
    <property type="protein sequence ID" value="OIW29487.1"/>
    <property type="molecule type" value="Genomic_DNA"/>
</dbReference>
<name>A0A1J7IPE2_9PEZI</name>
<dbReference type="OrthoDB" id="407325at2759"/>
<dbReference type="Gene3D" id="3.40.50.150">
    <property type="entry name" value="Vaccinia Virus protein VP39"/>
    <property type="match status" value="1"/>
</dbReference>
<dbReference type="Pfam" id="PF10294">
    <property type="entry name" value="Methyltransf_16"/>
    <property type="match status" value="1"/>
</dbReference>
<reference evidence="1 2" key="1">
    <citation type="submission" date="2016-10" db="EMBL/GenBank/DDBJ databases">
        <title>Draft genome sequence of Coniochaeta ligniaria NRRL30616, a lignocellulolytic fungus for bioabatement of inhibitors in plant biomass hydrolysates.</title>
        <authorList>
            <consortium name="DOE Joint Genome Institute"/>
            <person name="Jimenez D.J."/>
            <person name="Hector R.E."/>
            <person name="Riley R."/>
            <person name="Sun H."/>
            <person name="Grigoriev I.V."/>
            <person name="Van Elsas J.D."/>
            <person name="Nichols N.N."/>
        </authorList>
    </citation>
    <scope>NUCLEOTIDE SEQUENCE [LARGE SCALE GENOMIC DNA]</scope>
    <source>
        <strain evidence="1 2">NRRL 30616</strain>
    </source>
</reference>